<reference evidence="1 2" key="1">
    <citation type="submission" date="2018-10" db="EMBL/GenBank/DDBJ databases">
        <title>Genomic Encyclopedia of Archaeal and Bacterial Type Strains, Phase II (KMG-II): from individual species to whole genera.</title>
        <authorList>
            <person name="Goeker M."/>
        </authorList>
    </citation>
    <scope>NUCLEOTIDE SEQUENCE [LARGE SCALE GENOMIC DNA]</scope>
    <source>
        <strain evidence="1 2">DSM 25217</strain>
    </source>
</reference>
<gene>
    <name evidence="1" type="ORF">BXY39_3017</name>
</gene>
<dbReference type="InParanoid" id="A0A3M0C200"/>
<proteinExistence type="predicted"/>
<dbReference type="AlphaFoldDB" id="A0A3M0C200"/>
<accession>A0A3M0C200</accession>
<keyword evidence="2" id="KW-1185">Reference proteome</keyword>
<evidence type="ECO:0000313" key="1">
    <source>
        <dbReference type="EMBL" id="RMB02667.1"/>
    </source>
</evidence>
<sequence length="44" mass="4903">MQKHVPAPDLYIVRLEIDRWPVLSLAADIKPDVQTNGAIRFGTG</sequence>
<dbReference type="Proteomes" id="UP000271227">
    <property type="component" value="Unassembled WGS sequence"/>
</dbReference>
<dbReference type="EMBL" id="REFR01000014">
    <property type="protein sequence ID" value="RMB02667.1"/>
    <property type="molecule type" value="Genomic_DNA"/>
</dbReference>
<protein>
    <submittedName>
        <fullName evidence="1">Uncharacterized protein</fullName>
    </submittedName>
</protein>
<name>A0A3M0C200_9PROT</name>
<organism evidence="1 2">
    <name type="scientific">Eilatimonas milleporae</name>
    <dbReference type="NCBI Taxonomy" id="911205"/>
    <lineage>
        <taxon>Bacteria</taxon>
        <taxon>Pseudomonadati</taxon>
        <taxon>Pseudomonadota</taxon>
        <taxon>Alphaproteobacteria</taxon>
        <taxon>Kordiimonadales</taxon>
        <taxon>Kordiimonadaceae</taxon>
        <taxon>Eilatimonas</taxon>
    </lineage>
</organism>
<comment type="caution">
    <text evidence="1">The sequence shown here is derived from an EMBL/GenBank/DDBJ whole genome shotgun (WGS) entry which is preliminary data.</text>
</comment>
<evidence type="ECO:0000313" key="2">
    <source>
        <dbReference type="Proteomes" id="UP000271227"/>
    </source>
</evidence>